<feature type="transmembrane region" description="Helical" evidence="1">
    <location>
        <begin position="45"/>
        <end position="63"/>
    </location>
</feature>
<keyword evidence="1" id="KW-0472">Membrane</keyword>
<gene>
    <name evidence="2" type="ORF">SKAU_G00316280</name>
</gene>
<reference evidence="2" key="1">
    <citation type="journal article" date="2023" name="Science">
        <title>Genome structures resolve the early diversification of teleost fishes.</title>
        <authorList>
            <person name="Parey E."/>
            <person name="Louis A."/>
            <person name="Montfort J."/>
            <person name="Bouchez O."/>
            <person name="Roques C."/>
            <person name="Iampietro C."/>
            <person name="Lluch J."/>
            <person name="Castinel A."/>
            <person name="Donnadieu C."/>
            <person name="Desvignes T."/>
            <person name="Floi Bucao C."/>
            <person name="Jouanno E."/>
            <person name="Wen M."/>
            <person name="Mejri S."/>
            <person name="Dirks R."/>
            <person name="Jansen H."/>
            <person name="Henkel C."/>
            <person name="Chen W.J."/>
            <person name="Zahm M."/>
            <person name="Cabau C."/>
            <person name="Klopp C."/>
            <person name="Thompson A.W."/>
            <person name="Robinson-Rechavi M."/>
            <person name="Braasch I."/>
            <person name="Lecointre G."/>
            <person name="Bobe J."/>
            <person name="Postlethwait J.H."/>
            <person name="Berthelot C."/>
            <person name="Roest Crollius H."/>
            <person name="Guiguen Y."/>
        </authorList>
    </citation>
    <scope>NUCLEOTIDE SEQUENCE</scope>
    <source>
        <strain evidence="2">WJC10195</strain>
    </source>
</reference>
<proteinExistence type="predicted"/>
<name>A0A9Q1ESR0_SYNKA</name>
<protein>
    <submittedName>
        <fullName evidence="2">Uncharacterized protein</fullName>
    </submittedName>
</protein>
<accession>A0A9Q1ESR0</accession>
<dbReference type="Proteomes" id="UP001152622">
    <property type="component" value="Chromosome 13"/>
</dbReference>
<dbReference type="PANTHER" id="PTHR36682:SF1">
    <property type="entry name" value="RAB15 EFFECTOR PROTEIN"/>
    <property type="match status" value="1"/>
</dbReference>
<comment type="caution">
    <text evidence="2">The sequence shown here is derived from an EMBL/GenBank/DDBJ whole genome shotgun (WGS) entry which is preliminary data.</text>
</comment>
<organism evidence="2 3">
    <name type="scientific">Synaphobranchus kaupii</name>
    <name type="common">Kaup's arrowtooth eel</name>
    <dbReference type="NCBI Taxonomy" id="118154"/>
    <lineage>
        <taxon>Eukaryota</taxon>
        <taxon>Metazoa</taxon>
        <taxon>Chordata</taxon>
        <taxon>Craniata</taxon>
        <taxon>Vertebrata</taxon>
        <taxon>Euteleostomi</taxon>
        <taxon>Actinopterygii</taxon>
        <taxon>Neopterygii</taxon>
        <taxon>Teleostei</taxon>
        <taxon>Anguilliformes</taxon>
        <taxon>Synaphobranchidae</taxon>
        <taxon>Synaphobranchus</taxon>
    </lineage>
</organism>
<evidence type="ECO:0000256" key="1">
    <source>
        <dbReference type="SAM" id="Phobius"/>
    </source>
</evidence>
<dbReference type="OrthoDB" id="8519068at2759"/>
<evidence type="ECO:0000313" key="3">
    <source>
        <dbReference type="Proteomes" id="UP001152622"/>
    </source>
</evidence>
<sequence>MEMAHMESADKTKAERMIAFCSTVGQDCYALFLFFGRQSDRREHLVACSATTFTPLLISVFWLQSWPGSSPCACWFSF</sequence>
<keyword evidence="3" id="KW-1185">Reference proteome</keyword>
<dbReference type="InterPro" id="IPR027985">
    <property type="entry name" value="Rab15_effector"/>
</dbReference>
<dbReference type="EMBL" id="JAINUF010000013">
    <property type="protein sequence ID" value="KAJ8344299.1"/>
    <property type="molecule type" value="Genomic_DNA"/>
</dbReference>
<keyword evidence="1" id="KW-1133">Transmembrane helix</keyword>
<keyword evidence="1" id="KW-0812">Transmembrane</keyword>
<evidence type="ECO:0000313" key="2">
    <source>
        <dbReference type="EMBL" id="KAJ8344299.1"/>
    </source>
</evidence>
<dbReference type="AlphaFoldDB" id="A0A9Q1ESR0"/>
<dbReference type="PANTHER" id="PTHR36682">
    <property type="entry name" value="RAB15 EFFECTOR PROTEIN"/>
    <property type="match status" value="1"/>
</dbReference>
<dbReference type="GO" id="GO:0001881">
    <property type="term" value="P:receptor recycling"/>
    <property type="evidence" value="ECO:0007669"/>
    <property type="project" value="InterPro"/>
</dbReference>